<gene>
    <name evidence="2" type="ORF">COU16_01930</name>
</gene>
<dbReference type="EMBL" id="PFBI01000006">
    <property type="protein sequence ID" value="PIR84333.1"/>
    <property type="molecule type" value="Genomic_DNA"/>
</dbReference>
<keyword evidence="1" id="KW-0812">Transmembrane</keyword>
<keyword evidence="1" id="KW-1133">Transmembrane helix</keyword>
<evidence type="ECO:0000313" key="2">
    <source>
        <dbReference type="EMBL" id="PIR84333.1"/>
    </source>
</evidence>
<evidence type="ECO:0000256" key="1">
    <source>
        <dbReference type="SAM" id="Phobius"/>
    </source>
</evidence>
<protein>
    <submittedName>
        <fullName evidence="2">Uncharacterized protein</fullName>
    </submittedName>
</protein>
<proteinExistence type="predicted"/>
<organism evidence="2 3">
    <name type="scientific">Candidatus Kaiserbacteria bacterium CG10_big_fil_rev_8_21_14_0_10_47_16</name>
    <dbReference type="NCBI Taxonomy" id="1974608"/>
    <lineage>
        <taxon>Bacteria</taxon>
        <taxon>Candidatus Kaiseribacteriota</taxon>
    </lineage>
</organism>
<feature type="transmembrane region" description="Helical" evidence="1">
    <location>
        <begin position="6"/>
        <end position="30"/>
    </location>
</feature>
<name>A0A2H0UD29_9BACT</name>
<comment type="caution">
    <text evidence="2">The sequence shown here is derived from an EMBL/GenBank/DDBJ whole genome shotgun (WGS) entry which is preliminary data.</text>
</comment>
<dbReference type="Proteomes" id="UP000229344">
    <property type="component" value="Unassembled WGS sequence"/>
</dbReference>
<dbReference type="AlphaFoldDB" id="A0A2H0UD29"/>
<accession>A0A2H0UD29</accession>
<evidence type="ECO:0000313" key="3">
    <source>
        <dbReference type="Proteomes" id="UP000229344"/>
    </source>
</evidence>
<keyword evidence="1" id="KW-0472">Membrane</keyword>
<sequence length="84" mass="9175">MRVLAYMVVLALAFTMPLWVFVIAAALYFARWSGGELLVIAVCVDALFGSHGTFSGLLYTAITGGLYLFAAAIKPQLRIYQDLI</sequence>
<reference evidence="3" key="1">
    <citation type="submission" date="2017-09" db="EMBL/GenBank/DDBJ databases">
        <title>Depth-based differentiation of microbial function through sediment-hosted aquifers and enrichment of novel symbionts in the deep terrestrial subsurface.</title>
        <authorList>
            <person name="Probst A.J."/>
            <person name="Ladd B."/>
            <person name="Jarett J.K."/>
            <person name="Geller-Mcgrath D.E."/>
            <person name="Sieber C.M.K."/>
            <person name="Emerson J.B."/>
            <person name="Anantharaman K."/>
            <person name="Thomas B.C."/>
            <person name="Malmstrom R."/>
            <person name="Stieglmeier M."/>
            <person name="Klingl A."/>
            <person name="Woyke T."/>
            <person name="Ryan C.M."/>
            <person name="Banfield J.F."/>
        </authorList>
    </citation>
    <scope>NUCLEOTIDE SEQUENCE [LARGE SCALE GENOMIC DNA]</scope>
</reference>